<evidence type="ECO:0000256" key="3">
    <source>
        <dbReference type="ARBA" id="ARBA00017941"/>
    </source>
</evidence>
<evidence type="ECO:0000256" key="5">
    <source>
        <dbReference type="ARBA" id="ARBA00025933"/>
    </source>
</evidence>
<dbReference type="NCBIfam" id="TIGR01395">
    <property type="entry name" value="FlgC"/>
    <property type="match status" value="1"/>
</dbReference>
<dbReference type="RefSeq" id="WP_010862972.1">
    <property type="nucleotide sequence ID" value="NZ_CP027852.1"/>
</dbReference>
<dbReference type="InterPro" id="IPR010930">
    <property type="entry name" value="Flg_bb/hook_C_dom"/>
</dbReference>
<feature type="domain" description="Flagellar basal-body/hook protein C-terminal" evidence="8">
    <location>
        <begin position="92"/>
        <end position="136"/>
    </location>
</feature>
<organism evidence="9 10">
    <name type="scientific">Plesiomonas shigelloides</name>
    <name type="common">Aeromonas shigelloides</name>
    <dbReference type="NCBI Taxonomy" id="703"/>
    <lineage>
        <taxon>Bacteria</taxon>
        <taxon>Pseudomonadati</taxon>
        <taxon>Pseudomonadota</taxon>
        <taxon>Gammaproteobacteria</taxon>
        <taxon>Enterobacterales</taxon>
        <taxon>Enterobacteriaceae</taxon>
        <taxon>Plesiomonas</taxon>
    </lineage>
</organism>
<comment type="subcellular location">
    <subcellularLocation>
        <location evidence="1 6">Bacterial flagellum basal body</location>
    </subcellularLocation>
</comment>
<accession>A0A1A9ATM5</accession>
<evidence type="ECO:0000256" key="6">
    <source>
        <dbReference type="RuleBase" id="RU362062"/>
    </source>
</evidence>
<dbReference type="KEGG" id="pshi:SAMEA2665130_0031"/>
<dbReference type="AlphaFoldDB" id="A0A1A9ATM5"/>
<keyword evidence="9" id="KW-0966">Cell projection</keyword>
<keyword evidence="9" id="KW-0282">Flagellum</keyword>
<evidence type="ECO:0000313" key="9">
    <source>
        <dbReference type="EMBL" id="MBO1107450.1"/>
    </source>
</evidence>
<evidence type="ECO:0000259" key="8">
    <source>
        <dbReference type="Pfam" id="PF06429"/>
    </source>
</evidence>
<dbReference type="EMBL" id="JAFNAA010000003">
    <property type="protein sequence ID" value="MBO1107450.1"/>
    <property type="molecule type" value="Genomic_DNA"/>
</dbReference>
<dbReference type="GO" id="GO:0071978">
    <property type="term" value="P:bacterial-type flagellum-dependent swarming motility"/>
    <property type="evidence" value="ECO:0007669"/>
    <property type="project" value="TreeGrafter"/>
</dbReference>
<feature type="domain" description="Flagellar basal body rod protein N-terminal" evidence="7">
    <location>
        <begin position="9"/>
        <end position="36"/>
    </location>
</feature>
<evidence type="ECO:0000256" key="4">
    <source>
        <dbReference type="ARBA" id="ARBA00023143"/>
    </source>
</evidence>
<reference evidence="9" key="1">
    <citation type="submission" date="2021-03" db="EMBL/GenBank/DDBJ databases">
        <title>Plesiomonas shigelloides zfcc0051, isolated from zebrafish feces.</title>
        <authorList>
            <person name="Vanderhoek Z."/>
            <person name="Gaulke C."/>
        </authorList>
    </citation>
    <scope>NUCLEOTIDE SEQUENCE</scope>
    <source>
        <strain evidence="9">Zfcc0051</strain>
    </source>
</reference>
<comment type="subunit">
    <text evidence="5 6">The basal body constitutes a major portion of the flagellar organelle and consists of four rings (L,P,S, and M) mounted on a central rod. The rod consists of about 26 subunits of FlgG in the distal portion, and FlgB, FlgC and FlgF are thought to build up the proximal portion of the rod with about 6 subunits each.</text>
</comment>
<comment type="similarity">
    <text evidence="2">Belongs to the flagella basal body rod proteins family.</text>
</comment>
<gene>
    <name evidence="9" type="primary">flgC</name>
    <name evidence="9" type="ORF">J2R62_04290</name>
</gene>
<dbReference type="Pfam" id="PF06429">
    <property type="entry name" value="Flg_bbr_C"/>
    <property type="match status" value="1"/>
</dbReference>
<dbReference type="InterPro" id="IPR019776">
    <property type="entry name" value="Flagellar_basal_body_rod_CS"/>
</dbReference>
<dbReference type="Pfam" id="PF00460">
    <property type="entry name" value="Flg_bb_rod"/>
    <property type="match status" value="1"/>
</dbReference>
<name>A0A1A9ATM5_PLESH</name>
<dbReference type="InterPro" id="IPR001444">
    <property type="entry name" value="Flag_bb_rod_N"/>
</dbReference>
<dbReference type="PROSITE" id="PS00588">
    <property type="entry name" value="FLAGELLA_BB_ROD"/>
    <property type="match status" value="1"/>
</dbReference>
<sequence length="140" mass="15074">MSFGDIYDIAGSAMTAQTVRLNTVASNMANVDVTAGSAAEAYRARRPVFSTIMGNTAHGGLATAKVNIRGIEESQAPLTRRYEPKNPQADKDGYVFVSNVNIVEEMADMMAASRSFETNVDVLSRVRSMQQGILRLGNPA</sequence>
<dbReference type="PANTHER" id="PTHR30435:SF29">
    <property type="entry name" value="FLAGELLAR BASAL-BODY ROD PROTEIN FLGC"/>
    <property type="match status" value="1"/>
</dbReference>
<keyword evidence="9" id="KW-0969">Cilium</keyword>
<dbReference type="InterPro" id="IPR006299">
    <property type="entry name" value="FlgC"/>
</dbReference>
<evidence type="ECO:0000256" key="1">
    <source>
        <dbReference type="ARBA" id="ARBA00004117"/>
    </source>
</evidence>
<dbReference type="GO" id="GO:0030694">
    <property type="term" value="C:bacterial-type flagellum basal body, rod"/>
    <property type="evidence" value="ECO:0007669"/>
    <property type="project" value="UniProtKB-UniRule"/>
</dbReference>
<evidence type="ECO:0000259" key="7">
    <source>
        <dbReference type="Pfam" id="PF00460"/>
    </source>
</evidence>
<dbReference type="Proteomes" id="UP000664658">
    <property type="component" value="Unassembled WGS sequence"/>
</dbReference>
<dbReference type="GeneID" id="69704875"/>
<evidence type="ECO:0000313" key="10">
    <source>
        <dbReference type="Proteomes" id="UP000664658"/>
    </source>
</evidence>
<keyword evidence="4 6" id="KW-0975">Bacterial flagellum</keyword>
<protein>
    <recommendedName>
        <fullName evidence="3 6">Flagellar basal-body rod protein FlgC</fullName>
    </recommendedName>
</protein>
<proteinExistence type="inferred from homology"/>
<dbReference type="PANTHER" id="PTHR30435">
    <property type="entry name" value="FLAGELLAR PROTEIN"/>
    <property type="match status" value="1"/>
</dbReference>
<evidence type="ECO:0000256" key="2">
    <source>
        <dbReference type="ARBA" id="ARBA00009677"/>
    </source>
</evidence>
<comment type="caution">
    <text evidence="9">The sequence shown here is derived from an EMBL/GenBank/DDBJ whole genome shotgun (WGS) entry which is preliminary data.</text>
</comment>